<dbReference type="Pfam" id="PF20236">
    <property type="entry name" value="DUF6593"/>
    <property type="match status" value="1"/>
</dbReference>
<dbReference type="OrthoDB" id="3360976at2759"/>
<keyword evidence="3" id="KW-1185">Reference proteome</keyword>
<feature type="domain" description="DUF6593" evidence="1">
    <location>
        <begin position="10"/>
        <end position="169"/>
    </location>
</feature>
<dbReference type="InParanoid" id="A0A067P755"/>
<dbReference type="Proteomes" id="UP000027265">
    <property type="component" value="Unassembled WGS sequence"/>
</dbReference>
<dbReference type="AlphaFoldDB" id="A0A067P755"/>
<dbReference type="HOGENOM" id="CLU_084280_4_1_1"/>
<reference evidence="3" key="1">
    <citation type="journal article" date="2014" name="Proc. Natl. Acad. Sci. U.S.A.">
        <title>Extensive sampling of basidiomycete genomes demonstrates inadequacy of the white-rot/brown-rot paradigm for wood decay fungi.</title>
        <authorList>
            <person name="Riley R."/>
            <person name="Salamov A.A."/>
            <person name="Brown D.W."/>
            <person name="Nagy L.G."/>
            <person name="Floudas D."/>
            <person name="Held B.W."/>
            <person name="Levasseur A."/>
            <person name="Lombard V."/>
            <person name="Morin E."/>
            <person name="Otillar R."/>
            <person name="Lindquist E.A."/>
            <person name="Sun H."/>
            <person name="LaButti K.M."/>
            <person name="Schmutz J."/>
            <person name="Jabbour D."/>
            <person name="Luo H."/>
            <person name="Baker S.E."/>
            <person name="Pisabarro A.G."/>
            <person name="Walton J.D."/>
            <person name="Blanchette R.A."/>
            <person name="Henrissat B."/>
            <person name="Martin F."/>
            <person name="Cullen D."/>
            <person name="Hibbett D.S."/>
            <person name="Grigoriev I.V."/>
        </authorList>
    </citation>
    <scope>NUCLEOTIDE SEQUENCE [LARGE SCALE GENOMIC DNA]</scope>
    <source>
        <strain evidence="3">MUCL 33604</strain>
    </source>
</reference>
<evidence type="ECO:0000313" key="3">
    <source>
        <dbReference type="Proteomes" id="UP000027265"/>
    </source>
</evidence>
<dbReference type="InterPro" id="IPR046528">
    <property type="entry name" value="DUF6593"/>
</dbReference>
<proteinExistence type="predicted"/>
<gene>
    <name evidence="2" type="ORF">JAAARDRAFT_212117</name>
</gene>
<sequence>MSKRFTFTHDSPIRTALLDEHQQPVYKIYTPSKVYGSTTTITRCSGIPPNHREEEMARINWHLLHSSEIVMGGRTLDVSKFIMKTGLTRRDRKFVAHDGQEYKWDLGNFETKLILNNGSGIVVASFNRSSGGLWGKQPRMAHLDIAPQGFHILDLIIVTFVYAEQKNRESDGA</sequence>
<organism evidence="2 3">
    <name type="scientific">Jaapia argillacea MUCL 33604</name>
    <dbReference type="NCBI Taxonomy" id="933084"/>
    <lineage>
        <taxon>Eukaryota</taxon>
        <taxon>Fungi</taxon>
        <taxon>Dikarya</taxon>
        <taxon>Basidiomycota</taxon>
        <taxon>Agaricomycotina</taxon>
        <taxon>Agaricomycetes</taxon>
        <taxon>Agaricomycetidae</taxon>
        <taxon>Jaapiales</taxon>
        <taxon>Jaapiaceae</taxon>
        <taxon>Jaapia</taxon>
    </lineage>
</organism>
<name>A0A067P755_9AGAM</name>
<protein>
    <recommendedName>
        <fullName evidence="1">DUF6593 domain-containing protein</fullName>
    </recommendedName>
</protein>
<dbReference type="EMBL" id="KL197777">
    <property type="protein sequence ID" value="KDQ49655.1"/>
    <property type="molecule type" value="Genomic_DNA"/>
</dbReference>
<evidence type="ECO:0000259" key="1">
    <source>
        <dbReference type="Pfam" id="PF20236"/>
    </source>
</evidence>
<accession>A0A067P755</accession>
<evidence type="ECO:0000313" key="2">
    <source>
        <dbReference type="EMBL" id="KDQ49655.1"/>
    </source>
</evidence>